<organism evidence="1 2">
    <name type="scientific">Suillus plorans</name>
    <dbReference type="NCBI Taxonomy" id="116603"/>
    <lineage>
        <taxon>Eukaryota</taxon>
        <taxon>Fungi</taxon>
        <taxon>Dikarya</taxon>
        <taxon>Basidiomycota</taxon>
        <taxon>Agaricomycotina</taxon>
        <taxon>Agaricomycetes</taxon>
        <taxon>Agaricomycetidae</taxon>
        <taxon>Boletales</taxon>
        <taxon>Suillineae</taxon>
        <taxon>Suillaceae</taxon>
        <taxon>Suillus</taxon>
    </lineage>
</organism>
<accession>A0A9P7AQE5</accession>
<evidence type="ECO:0000313" key="2">
    <source>
        <dbReference type="Proteomes" id="UP000719766"/>
    </source>
</evidence>
<dbReference type="EMBL" id="JABBWE010000027">
    <property type="protein sequence ID" value="KAG1794222.1"/>
    <property type="molecule type" value="Genomic_DNA"/>
</dbReference>
<evidence type="ECO:0000313" key="1">
    <source>
        <dbReference type="EMBL" id="KAG1794222.1"/>
    </source>
</evidence>
<dbReference type="AlphaFoldDB" id="A0A9P7AQE5"/>
<feature type="non-terminal residue" evidence="1">
    <location>
        <position position="101"/>
    </location>
</feature>
<dbReference type="GeneID" id="64590593"/>
<reference evidence="1" key="1">
    <citation type="journal article" date="2020" name="New Phytol.">
        <title>Comparative genomics reveals dynamic genome evolution in host specialist ectomycorrhizal fungi.</title>
        <authorList>
            <person name="Lofgren L.A."/>
            <person name="Nguyen N.H."/>
            <person name="Vilgalys R."/>
            <person name="Ruytinx J."/>
            <person name="Liao H.L."/>
            <person name="Branco S."/>
            <person name="Kuo A."/>
            <person name="LaButti K."/>
            <person name="Lipzen A."/>
            <person name="Andreopoulos W."/>
            <person name="Pangilinan J."/>
            <person name="Riley R."/>
            <person name="Hundley H."/>
            <person name="Na H."/>
            <person name="Barry K."/>
            <person name="Grigoriev I.V."/>
            <person name="Stajich J.E."/>
            <person name="Kennedy P.G."/>
        </authorList>
    </citation>
    <scope>NUCLEOTIDE SEQUENCE</scope>
    <source>
        <strain evidence="1">S12</strain>
    </source>
</reference>
<name>A0A9P7AQE5_9AGAM</name>
<dbReference type="RefSeq" id="XP_041160450.1">
    <property type="nucleotide sequence ID" value="XM_041296829.1"/>
</dbReference>
<proteinExistence type="predicted"/>
<gene>
    <name evidence="1" type="ORF">HD556DRAFT_1222152</name>
</gene>
<dbReference type="Proteomes" id="UP000719766">
    <property type="component" value="Unassembled WGS sequence"/>
</dbReference>
<keyword evidence="2" id="KW-1185">Reference proteome</keyword>
<comment type="caution">
    <text evidence="1">The sequence shown here is derived from an EMBL/GenBank/DDBJ whole genome shotgun (WGS) entry which is preliminary data.</text>
</comment>
<sequence>IPRPPGALSKPTAGGYALKDALGWEDATYRYVQKVLHSICLNHLEVARPYHEQTTGALTKYCVAALKEFPALANYADHWPARDFAKMYLKNIIAQRKANQG</sequence>
<feature type="non-terminal residue" evidence="1">
    <location>
        <position position="1"/>
    </location>
</feature>
<dbReference type="OrthoDB" id="3067928at2759"/>
<protein>
    <submittedName>
        <fullName evidence="1">Uncharacterized protein</fullName>
    </submittedName>
</protein>